<keyword evidence="2" id="KW-1185">Reference proteome</keyword>
<dbReference type="Proteomes" id="UP000276103">
    <property type="component" value="Unassembled WGS sequence"/>
</dbReference>
<evidence type="ECO:0000313" key="1">
    <source>
        <dbReference type="EMBL" id="RUS94231.1"/>
    </source>
</evidence>
<comment type="caution">
    <text evidence="1">The sequence shown here is derived from an EMBL/GenBank/DDBJ whole genome shotgun (WGS) entry which is preliminary data.</text>
</comment>
<dbReference type="PROSITE" id="PS51257">
    <property type="entry name" value="PROKAR_LIPOPROTEIN"/>
    <property type="match status" value="1"/>
</dbReference>
<name>A0A433UK44_ANAVA</name>
<dbReference type="RefSeq" id="WP_190649019.1">
    <property type="nucleotide sequence ID" value="NZ_RSCM01000014.1"/>
</dbReference>
<sequence length="76" mass="8624">MGKVFIVTYLSSASCLLQPEICCNNIKLFKAIFSTQLHKSSIIDQKEICLSMFTALIAQINFLKVIRKGDFEHKTL</sequence>
<proteinExistence type="predicted"/>
<dbReference type="EMBL" id="RSCM01000014">
    <property type="protein sequence ID" value="RUS94231.1"/>
    <property type="molecule type" value="Genomic_DNA"/>
</dbReference>
<gene>
    <name evidence="1" type="ORF">DSM107003_37620</name>
</gene>
<reference evidence="1 2" key="1">
    <citation type="journal article" date="2019" name="Genome Biol. Evol.">
        <title>Day and night: Metabolic profiles and evolutionary relationships of six axenic non-marine cyanobacteria.</title>
        <authorList>
            <person name="Will S.E."/>
            <person name="Henke P."/>
            <person name="Boedeker C."/>
            <person name="Huang S."/>
            <person name="Brinkmann H."/>
            <person name="Rohde M."/>
            <person name="Jarek M."/>
            <person name="Friedl T."/>
            <person name="Seufert S."/>
            <person name="Schumacher M."/>
            <person name="Overmann J."/>
            <person name="Neumann-Schaal M."/>
            <person name="Petersen J."/>
        </authorList>
    </citation>
    <scope>NUCLEOTIDE SEQUENCE [LARGE SCALE GENOMIC DNA]</scope>
    <source>
        <strain evidence="1 2">SAG 1403-4b</strain>
    </source>
</reference>
<accession>A0A433UK44</accession>
<protein>
    <submittedName>
        <fullName evidence="1">Uncharacterized protein</fullName>
    </submittedName>
</protein>
<dbReference type="AlphaFoldDB" id="A0A433UK44"/>
<evidence type="ECO:0000313" key="2">
    <source>
        <dbReference type="Proteomes" id="UP000276103"/>
    </source>
</evidence>
<organism evidence="1 2">
    <name type="scientific">Trichormus variabilis SAG 1403-4b</name>
    <dbReference type="NCBI Taxonomy" id="447716"/>
    <lineage>
        <taxon>Bacteria</taxon>
        <taxon>Bacillati</taxon>
        <taxon>Cyanobacteriota</taxon>
        <taxon>Cyanophyceae</taxon>
        <taxon>Nostocales</taxon>
        <taxon>Nostocaceae</taxon>
        <taxon>Trichormus</taxon>
    </lineage>
</organism>